<dbReference type="Pfam" id="PF00005">
    <property type="entry name" value="ABC_tran"/>
    <property type="match status" value="1"/>
</dbReference>
<feature type="transmembrane region" description="Helical" evidence="8">
    <location>
        <begin position="154"/>
        <end position="172"/>
    </location>
</feature>
<dbReference type="SMART" id="SM00382">
    <property type="entry name" value="AAA"/>
    <property type="match status" value="1"/>
</dbReference>
<feature type="transmembrane region" description="Helical" evidence="8">
    <location>
        <begin position="15"/>
        <end position="39"/>
    </location>
</feature>
<name>A0A1G9MEP4_9FIRM</name>
<keyword evidence="4" id="KW-0547">Nucleotide-binding</keyword>
<dbReference type="Pfam" id="PF00664">
    <property type="entry name" value="ABC_membrane"/>
    <property type="match status" value="1"/>
</dbReference>
<evidence type="ECO:0000259" key="9">
    <source>
        <dbReference type="PROSITE" id="PS50893"/>
    </source>
</evidence>
<dbReference type="PANTHER" id="PTHR43394">
    <property type="entry name" value="ATP-DEPENDENT PERMEASE MDL1, MITOCHONDRIAL"/>
    <property type="match status" value="1"/>
</dbReference>
<dbReference type="RefSeq" id="WP_092724896.1">
    <property type="nucleotide sequence ID" value="NZ_FNGW01000003.1"/>
</dbReference>
<keyword evidence="2" id="KW-0813">Transport</keyword>
<accession>A0A1G9MEP4</accession>
<dbReference type="AlphaFoldDB" id="A0A1G9MEP4"/>
<feature type="domain" description="ABC transmembrane type-1" evidence="10">
    <location>
        <begin position="19"/>
        <end position="297"/>
    </location>
</feature>
<feature type="domain" description="ABC transporter" evidence="9">
    <location>
        <begin position="328"/>
        <end position="562"/>
    </location>
</feature>
<evidence type="ECO:0000259" key="10">
    <source>
        <dbReference type="PROSITE" id="PS50929"/>
    </source>
</evidence>
<proteinExistence type="predicted"/>
<reference evidence="11 12" key="1">
    <citation type="submission" date="2016-10" db="EMBL/GenBank/DDBJ databases">
        <authorList>
            <person name="de Groot N.N."/>
        </authorList>
    </citation>
    <scope>NUCLEOTIDE SEQUENCE [LARGE SCALE GENOMIC DNA]</scope>
    <source>
        <strain evidence="11 12">DSM 797</strain>
    </source>
</reference>
<dbReference type="InterPro" id="IPR011527">
    <property type="entry name" value="ABC1_TM_dom"/>
</dbReference>
<dbReference type="GO" id="GO:0005737">
    <property type="term" value="C:cytoplasm"/>
    <property type="evidence" value="ECO:0007669"/>
    <property type="project" value="UniProtKB-ARBA"/>
</dbReference>
<dbReference type="PANTHER" id="PTHR43394:SF1">
    <property type="entry name" value="ATP-BINDING CASSETTE SUB-FAMILY B MEMBER 10, MITOCHONDRIAL"/>
    <property type="match status" value="1"/>
</dbReference>
<dbReference type="GO" id="GO:0005524">
    <property type="term" value="F:ATP binding"/>
    <property type="evidence" value="ECO:0007669"/>
    <property type="project" value="UniProtKB-KW"/>
</dbReference>
<gene>
    <name evidence="11" type="ORF">SAMN04515677_103196</name>
</gene>
<comment type="subcellular location">
    <subcellularLocation>
        <location evidence="1">Cell membrane</location>
        <topology evidence="1">Multi-pass membrane protein</topology>
    </subcellularLocation>
</comment>
<keyword evidence="3 8" id="KW-0812">Transmembrane</keyword>
<evidence type="ECO:0000256" key="3">
    <source>
        <dbReference type="ARBA" id="ARBA00022692"/>
    </source>
</evidence>
<dbReference type="InterPro" id="IPR017871">
    <property type="entry name" value="ABC_transporter-like_CS"/>
</dbReference>
<feature type="transmembrane region" description="Helical" evidence="8">
    <location>
        <begin position="126"/>
        <end position="148"/>
    </location>
</feature>
<evidence type="ECO:0000256" key="7">
    <source>
        <dbReference type="ARBA" id="ARBA00023136"/>
    </source>
</evidence>
<dbReference type="SUPFAM" id="SSF52540">
    <property type="entry name" value="P-loop containing nucleoside triphosphate hydrolases"/>
    <property type="match status" value="1"/>
</dbReference>
<keyword evidence="6 8" id="KW-1133">Transmembrane helix</keyword>
<evidence type="ECO:0000313" key="12">
    <source>
        <dbReference type="Proteomes" id="UP000199068"/>
    </source>
</evidence>
<dbReference type="PROSITE" id="PS50893">
    <property type="entry name" value="ABC_TRANSPORTER_2"/>
    <property type="match status" value="1"/>
</dbReference>
<dbReference type="GO" id="GO:0016887">
    <property type="term" value="F:ATP hydrolysis activity"/>
    <property type="evidence" value="ECO:0007669"/>
    <property type="project" value="InterPro"/>
</dbReference>
<dbReference type="Gene3D" id="3.40.50.300">
    <property type="entry name" value="P-loop containing nucleotide triphosphate hydrolases"/>
    <property type="match status" value="1"/>
</dbReference>
<dbReference type="InterPro" id="IPR003439">
    <property type="entry name" value="ABC_transporter-like_ATP-bd"/>
</dbReference>
<dbReference type="InterPro" id="IPR003593">
    <property type="entry name" value="AAA+_ATPase"/>
</dbReference>
<dbReference type="GO" id="GO:0015421">
    <property type="term" value="F:ABC-type oligopeptide transporter activity"/>
    <property type="evidence" value="ECO:0007669"/>
    <property type="project" value="TreeGrafter"/>
</dbReference>
<dbReference type="InterPro" id="IPR039421">
    <property type="entry name" value="Type_1_exporter"/>
</dbReference>
<dbReference type="Gene3D" id="1.20.1560.10">
    <property type="entry name" value="ABC transporter type 1, transmembrane domain"/>
    <property type="match status" value="1"/>
</dbReference>
<dbReference type="STRING" id="1121325.SAMN04515677_103196"/>
<dbReference type="Proteomes" id="UP000199068">
    <property type="component" value="Unassembled WGS sequence"/>
</dbReference>
<dbReference type="InterPro" id="IPR027417">
    <property type="entry name" value="P-loop_NTPase"/>
</dbReference>
<dbReference type="SUPFAM" id="SSF90123">
    <property type="entry name" value="ABC transporter transmembrane region"/>
    <property type="match status" value="1"/>
</dbReference>
<evidence type="ECO:0000313" key="11">
    <source>
        <dbReference type="EMBL" id="SDL72736.1"/>
    </source>
</evidence>
<evidence type="ECO:0000256" key="2">
    <source>
        <dbReference type="ARBA" id="ARBA00022448"/>
    </source>
</evidence>
<evidence type="ECO:0000256" key="4">
    <source>
        <dbReference type="ARBA" id="ARBA00022741"/>
    </source>
</evidence>
<dbReference type="PROSITE" id="PS50929">
    <property type="entry name" value="ABC_TM1F"/>
    <property type="match status" value="1"/>
</dbReference>
<keyword evidence="12" id="KW-1185">Reference proteome</keyword>
<dbReference type="GO" id="GO:0005886">
    <property type="term" value="C:plasma membrane"/>
    <property type="evidence" value="ECO:0007669"/>
    <property type="project" value="UniProtKB-SubCell"/>
</dbReference>
<evidence type="ECO:0000256" key="5">
    <source>
        <dbReference type="ARBA" id="ARBA00022840"/>
    </source>
</evidence>
<dbReference type="EMBL" id="FNGW01000003">
    <property type="protein sequence ID" value="SDL72736.1"/>
    <property type="molecule type" value="Genomic_DNA"/>
</dbReference>
<evidence type="ECO:0000256" key="1">
    <source>
        <dbReference type="ARBA" id="ARBA00004651"/>
    </source>
</evidence>
<dbReference type="PROSITE" id="PS00211">
    <property type="entry name" value="ABC_TRANSPORTER_1"/>
    <property type="match status" value="1"/>
</dbReference>
<protein>
    <submittedName>
        <fullName evidence="11">ATP-binding cassette, subfamily C</fullName>
    </submittedName>
</protein>
<dbReference type="FunFam" id="3.40.50.300:FF:000604">
    <property type="entry name" value="ABC transporter B family member 28"/>
    <property type="match status" value="1"/>
</dbReference>
<organism evidence="11 12">
    <name type="scientific">Romboutsia lituseburensis DSM 797</name>
    <dbReference type="NCBI Taxonomy" id="1121325"/>
    <lineage>
        <taxon>Bacteria</taxon>
        <taxon>Bacillati</taxon>
        <taxon>Bacillota</taxon>
        <taxon>Clostridia</taxon>
        <taxon>Peptostreptococcales</taxon>
        <taxon>Peptostreptococcaceae</taxon>
        <taxon>Romboutsia</taxon>
    </lineage>
</organism>
<keyword evidence="5 11" id="KW-0067">ATP-binding</keyword>
<evidence type="ECO:0000256" key="6">
    <source>
        <dbReference type="ARBA" id="ARBA00022989"/>
    </source>
</evidence>
<dbReference type="InterPro" id="IPR036640">
    <property type="entry name" value="ABC1_TM_sf"/>
</dbReference>
<feature type="transmembrane region" description="Helical" evidence="8">
    <location>
        <begin position="51"/>
        <end position="71"/>
    </location>
</feature>
<evidence type="ECO:0000256" key="8">
    <source>
        <dbReference type="SAM" id="Phobius"/>
    </source>
</evidence>
<keyword evidence="7 8" id="KW-0472">Membrane</keyword>
<feature type="transmembrane region" description="Helical" evidence="8">
    <location>
        <begin position="237"/>
        <end position="262"/>
    </location>
</feature>
<sequence length="570" mass="64596">MKMMWRYVLKYKLQFIARIVTISLVALASICFDFLMGFIVDIFSQGQVDKFLPITIMSISLIVIMFLTEYIDGLVMSNYIKNTVNYLRTDIFSKIINKDIRDFSLDNSGKYISILYNDIKIIEESFFNNIFQVISSFISFIISLIVLFSISPLIVVFITVFGILGFIIPNSLSKKLILEKNKYSTTLEEITSVTKDLFSGFEVIKGFNISSKINSVFKKSSINVENSKKKCSILESIIRGFSLSFSVTIYLGVLLVGGYLMYKQNISVGTAIIIIQLSTHIVGPVKTSISLINQIKSVSLIADKIENILENSNCNNESTSLENFDQSIKIKNLSFSYTEERRALENINLTLEKDKKYAIVGESGCGKSTLIKLLMRYYNDYDGEITIDNKDIKSIYSSNLYKNISMIQQNVFMFDDTIKENIRLFSNHTDEKVLDTCKRAGIINLIERLPNGIDSLVGENGNKLSGGEKQRIAIARSLINDTKILILDESTSALDNETAYNLENSLLSLEDLTLIVVTHKLIKSILLKYDEIIVMKEGKVIEKGSFESLINLKGYFYSLYYIQSDELDSI</sequence>